<dbReference type="Pfam" id="PF01694">
    <property type="entry name" value="Rhomboid"/>
    <property type="match status" value="1"/>
</dbReference>
<evidence type="ECO:0000256" key="1">
    <source>
        <dbReference type="ARBA" id="ARBA00004141"/>
    </source>
</evidence>
<feature type="transmembrane region" description="Helical" evidence="9">
    <location>
        <begin position="97"/>
        <end position="116"/>
    </location>
</feature>
<evidence type="ECO:0000313" key="12">
    <source>
        <dbReference type="EMBL" id="TMP40281.1"/>
    </source>
</evidence>
<name>A0A5S3XMX7_9GAMM</name>
<dbReference type="GO" id="GO:0006508">
    <property type="term" value="P:proteolysis"/>
    <property type="evidence" value="ECO:0007669"/>
    <property type="project" value="UniProtKB-KW"/>
</dbReference>
<feature type="transmembrane region" description="Helical" evidence="9">
    <location>
        <begin position="249"/>
        <end position="267"/>
    </location>
</feature>
<comment type="subcellular location">
    <subcellularLocation>
        <location evidence="1">Membrane</location>
        <topology evidence="1">Multi-pass membrane protein</topology>
    </subcellularLocation>
</comment>
<dbReference type="InterPro" id="IPR035952">
    <property type="entry name" value="Rhomboid-like_sf"/>
</dbReference>
<evidence type="ECO:0000259" key="10">
    <source>
        <dbReference type="Pfam" id="PF01694"/>
    </source>
</evidence>
<dbReference type="Gene3D" id="3.30.70.2350">
    <property type="match status" value="1"/>
</dbReference>
<dbReference type="RefSeq" id="WP_138598257.1">
    <property type="nucleotide sequence ID" value="NZ_PNCK01000086.1"/>
</dbReference>
<reference evidence="14 15" key="1">
    <citation type="submission" date="2017-12" db="EMBL/GenBank/DDBJ databases">
        <authorList>
            <person name="Paulsen S."/>
            <person name="Gram L.K."/>
        </authorList>
    </citation>
    <scope>NUCLEOTIDE SEQUENCE [LARGE SCALE GENOMIC DNA]</scope>
    <source>
        <strain evidence="13 15">S2231</strain>
        <strain evidence="12 14">S2233</strain>
    </source>
</reference>
<keyword evidence="7 9" id="KW-1133">Transmembrane helix</keyword>
<dbReference type="EMBL" id="PNCL01000061">
    <property type="protein sequence ID" value="TMP57967.1"/>
    <property type="molecule type" value="Genomic_DNA"/>
</dbReference>
<evidence type="ECO:0000256" key="7">
    <source>
        <dbReference type="ARBA" id="ARBA00022989"/>
    </source>
</evidence>
<dbReference type="GO" id="GO:0016020">
    <property type="term" value="C:membrane"/>
    <property type="evidence" value="ECO:0007669"/>
    <property type="project" value="UniProtKB-SubCell"/>
</dbReference>
<dbReference type="EMBL" id="PNCK01000086">
    <property type="protein sequence ID" value="TMP40281.1"/>
    <property type="molecule type" value="Genomic_DNA"/>
</dbReference>
<dbReference type="PANTHER" id="PTHR43731">
    <property type="entry name" value="RHOMBOID PROTEASE"/>
    <property type="match status" value="1"/>
</dbReference>
<dbReference type="Gene3D" id="1.20.1540.10">
    <property type="entry name" value="Rhomboid-like"/>
    <property type="match status" value="1"/>
</dbReference>
<dbReference type="InterPro" id="IPR050925">
    <property type="entry name" value="Rhomboid_protease_S54"/>
</dbReference>
<keyword evidence="3" id="KW-1003">Cell membrane</keyword>
<keyword evidence="14" id="KW-1185">Reference proteome</keyword>
<feature type="domain" description="Peptidase S54 GlpG peptidase N-terminal" evidence="11">
    <location>
        <begin position="1"/>
        <end position="83"/>
    </location>
</feature>
<dbReference type="Proteomes" id="UP000307706">
    <property type="component" value="Unassembled WGS sequence"/>
</dbReference>
<organism evidence="13 15">
    <name type="scientific">Pseudoalteromonas citrea</name>
    <dbReference type="NCBI Taxonomy" id="43655"/>
    <lineage>
        <taxon>Bacteria</taxon>
        <taxon>Pseudomonadati</taxon>
        <taxon>Pseudomonadota</taxon>
        <taxon>Gammaproteobacteria</taxon>
        <taxon>Alteromonadales</taxon>
        <taxon>Pseudoalteromonadaceae</taxon>
        <taxon>Pseudoalteromonas</taxon>
    </lineage>
</organism>
<evidence type="ECO:0000313" key="13">
    <source>
        <dbReference type="EMBL" id="TMP57967.1"/>
    </source>
</evidence>
<reference evidence="13" key="3">
    <citation type="submission" date="2019-09" db="EMBL/GenBank/DDBJ databases">
        <title>Co-occurence of chitin degradation, pigmentation and bioactivity in marine Pseudoalteromonas.</title>
        <authorList>
            <person name="Sonnenschein E.C."/>
            <person name="Bech P.K."/>
        </authorList>
    </citation>
    <scope>NUCLEOTIDE SEQUENCE</scope>
    <source>
        <strain evidence="13">S2231</strain>
        <strain evidence="12">S2233</strain>
    </source>
</reference>
<feature type="transmembrane region" description="Helical" evidence="9">
    <location>
        <begin position="170"/>
        <end position="189"/>
    </location>
</feature>
<keyword evidence="13" id="KW-0645">Protease</keyword>
<evidence type="ECO:0000256" key="6">
    <source>
        <dbReference type="ARBA" id="ARBA00022801"/>
    </source>
</evidence>
<evidence type="ECO:0000256" key="8">
    <source>
        <dbReference type="ARBA" id="ARBA00023136"/>
    </source>
</evidence>
<proteinExistence type="inferred from homology"/>
<feature type="transmembrane region" description="Helical" evidence="9">
    <location>
        <begin position="136"/>
        <end position="158"/>
    </location>
</feature>
<feature type="transmembrane region" description="Helical" evidence="9">
    <location>
        <begin position="195"/>
        <end position="213"/>
    </location>
</feature>
<evidence type="ECO:0000256" key="3">
    <source>
        <dbReference type="ARBA" id="ARBA00022475"/>
    </source>
</evidence>
<dbReference type="NCBIfam" id="TIGR04239">
    <property type="entry name" value="rhombo_GlpG"/>
    <property type="match status" value="1"/>
</dbReference>
<dbReference type="InterPro" id="IPR022764">
    <property type="entry name" value="Peptidase_S54_rhomboid_dom"/>
</dbReference>
<dbReference type="Proteomes" id="UP000305730">
    <property type="component" value="Unassembled WGS sequence"/>
</dbReference>
<evidence type="ECO:0000313" key="14">
    <source>
        <dbReference type="Proteomes" id="UP000305730"/>
    </source>
</evidence>
<dbReference type="PANTHER" id="PTHR43731:SF14">
    <property type="entry name" value="PRESENILIN-ASSOCIATED RHOMBOID-LIKE PROTEIN, MITOCHONDRIAL"/>
    <property type="match status" value="1"/>
</dbReference>
<keyword evidence="5 9" id="KW-0812">Transmembrane</keyword>
<comment type="caution">
    <text evidence="13">The sequence shown here is derived from an EMBL/GenBank/DDBJ whole genome shotgun (WGS) entry which is preliminary data.</text>
</comment>
<feature type="transmembrane region" description="Helical" evidence="9">
    <location>
        <begin position="225"/>
        <end position="243"/>
    </location>
</feature>
<keyword evidence="8 9" id="KW-0472">Membrane</keyword>
<evidence type="ECO:0000256" key="4">
    <source>
        <dbReference type="ARBA" id="ARBA00022519"/>
    </source>
</evidence>
<evidence type="ECO:0000256" key="9">
    <source>
        <dbReference type="SAM" id="Phobius"/>
    </source>
</evidence>
<dbReference type="GO" id="GO:0004252">
    <property type="term" value="F:serine-type endopeptidase activity"/>
    <property type="evidence" value="ECO:0007669"/>
    <property type="project" value="InterPro"/>
</dbReference>
<evidence type="ECO:0000313" key="15">
    <source>
        <dbReference type="Proteomes" id="UP000307706"/>
    </source>
</evidence>
<evidence type="ECO:0000256" key="2">
    <source>
        <dbReference type="ARBA" id="ARBA00009045"/>
    </source>
</evidence>
<dbReference type="SUPFAM" id="SSF144091">
    <property type="entry name" value="Rhomboid-like"/>
    <property type="match status" value="1"/>
</dbReference>
<comment type="similarity">
    <text evidence="2">Belongs to the peptidase S54 family.</text>
</comment>
<protein>
    <submittedName>
        <fullName evidence="13">Rhomboid family intramembrane serine protease GlpG</fullName>
    </submittedName>
</protein>
<accession>A0A5S3XMX7</accession>
<evidence type="ECO:0000259" key="11">
    <source>
        <dbReference type="Pfam" id="PF12122"/>
    </source>
</evidence>
<dbReference type="Pfam" id="PF12122">
    <property type="entry name" value="Rhomboid_N"/>
    <property type="match status" value="1"/>
</dbReference>
<sequence>MILIGTSDNPRAVQGAADYFKRQGVNAVLKSMDGRHVEVWVPELEEHSAIPLWNEFVDNPYDEKYLTASWHTGNTETQFLYKGGSLNLAKRFNELHCFLKAVFVVALVIFACLYIVEGKAVYTLLQFDPRSPLTWISPALMHFSALHLIFNLAWWLHLGNKIIKRVGAKPLILIFVISSLVSNWAQYLFVDQRFGGLSGVVYALLGYAWVYSAQHNHQEALVEKPVVGFMLIWMIFGFTEIFFISMANWAHLFGLLTGMLLALLPKLKRA</sequence>
<dbReference type="InterPro" id="IPR038236">
    <property type="entry name" value="GlpG_N_sf"/>
</dbReference>
<dbReference type="AlphaFoldDB" id="A0A5S3XMX7"/>
<keyword evidence="4" id="KW-0997">Cell inner membrane</keyword>
<keyword evidence="6" id="KW-0378">Hydrolase</keyword>
<dbReference type="InterPro" id="IPR022732">
    <property type="entry name" value="Peptidase_S54_GlpG_N"/>
</dbReference>
<feature type="domain" description="Peptidase S54 rhomboid" evidence="10">
    <location>
        <begin position="133"/>
        <end position="263"/>
    </location>
</feature>
<gene>
    <name evidence="13" type="primary">glpG</name>
    <name evidence="13" type="ORF">CWB96_12745</name>
    <name evidence="12" type="ORF">CWB97_19300</name>
</gene>
<evidence type="ECO:0000256" key="5">
    <source>
        <dbReference type="ARBA" id="ARBA00022692"/>
    </source>
</evidence>
<dbReference type="InterPro" id="IPR023662">
    <property type="entry name" value="Rhomboid_protease_GlpG"/>
</dbReference>
<dbReference type="OrthoDB" id="9778341at2"/>
<reference evidence="14 15" key="2">
    <citation type="submission" date="2019-06" db="EMBL/GenBank/DDBJ databases">
        <title>Co-occurence of chitin degradation, pigmentation and bioactivity in marine Pseudoalteromonas.</title>
        <authorList>
            <person name="Sonnenschein E.C."/>
            <person name="Bech P.K."/>
        </authorList>
    </citation>
    <scope>NUCLEOTIDE SEQUENCE [LARGE SCALE GENOMIC DNA]</scope>
    <source>
        <strain evidence="15">S2231</strain>
        <strain evidence="14">S2233</strain>
    </source>
</reference>